<comment type="caution">
    <text evidence="2">The sequence shown here is derived from an EMBL/GenBank/DDBJ whole genome shotgun (WGS) entry which is preliminary data.</text>
</comment>
<proteinExistence type="predicted"/>
<evidence type="ECO:0000256" key="1">
    <source>
        <dbReference type="SAM" id="Phobius"/>
    </source>
</evidence>
<keyword evidence="1" id="KW-0472">Membrane</keyword>
<evidence type="ECO:0000313" key="3">
    <source>
        <dbReference type="Proteomes" id="UP001642484"/>
    </source>
</evidence>
<evidence type="ECO:0000313" key="2">
    <source>
        <dbReference type="EMBL" id="CAK9086848.1"/>
    </source>
</evidence>
<sequence length="706" mass="79294">MVVAGAARCSRFWVASLLLLPLAVVPLFVFWSKEKGGNFAFVASSFPTDSDSSADENHPAGVADNAQEMSFAQKAARPFRPLTILAQPDLFFLLWTHDFSIRDDTQFILDFASEMASSGHRVLLESPADGVVLQQLDPAYNFGARVNPRLRKILSGQSRSVQDAIAGDELPHVIVFFSTLWTPFFLQLQPDRTTTDLRLVWYFYHPEICAKEIMSNRKEVGDAMAKVQRVLFLTDAERKAWSQHDLGHFTVFGPFAMIGTGLVSSSQKSALRSEIRSRHGWNPDTCVIILLLDSCGSQPEVDFMGSNIVKMLNERFGSSWFLVMFTNVMMPKPKTSHFLMLSDRTELVKYLAAANWHVSWTPSAFATDALVARYFGLPVLERRGHDGLISSNYHMIQKSFETSLAKMMKMTSSQLSAMKTRDKLQVQPRLLASVRRSYLLVLLRRSCTAPPAHRIGLFIQLMYPGVSESLRRCIDMVLLAADSTNSTVDVILTTTKPHISFTKFLATVRKSAPASLRFDVLSKADHRGSDNGVFLQQLLLTRELELEHDLILKLRTKNDSGWSEMVARDLCGSVETVSGIIDQFIGDQTLGMIGPTNLTFTKDGLLNNHTVGQQKIDFDVTSWKPMKGVWSMLSRERPRLPPWAWTLVSGSCYWVRANQSLWEEYLIPFAPKILEGCKPRQECSAVVGLEQLLPTLVTMRQRIAVP</sequence>
<gene>
    <name evidence="2" type="ORF">CCMP2556_LOCUS42049</name>
</gene>
<dbReference type="EMBL" id="CAXAMN010024461">
    <property type="protein sequence ID" value="CAK9086848.1"/>
    <property type="molecule type" value="Genomic_DNA"/>
</dbReference>
<keyword evidence="1" id="KW-1133">Transmembrane helix</keyword>
<reference evidence="2 3" key="1">
    <citation type="submission" date="2024-02" db="EMBL/GenBank/DDBJ databases">
        <authorList>
            <person name="Chen Y."/>
            <person name="Shah S."/>
            <person name="Dougan E. K."/>
            <person name="Thang M."/>
            <person name="Chan C."/>
        </authorList>
    </citation>
    <scope>NUCLEOTIDE SEQUENCE [LARGE SCALE GENOMIC DNA]</scope>
</reference>
<feature type="transmembrane region" description="Helical" evidence="1">
    <location>
        <begin position="12"/>
        <end position="31"/>
    </location>
</feature>
<keyword evidence="3" id="KW-1185">Reference proteome</keyword>
<dbReference type="Proteomes" id="UP001642484">
    <property type="component" value="Unassembled WGS sequence"/>
</dbReference>
<organism evidence="2 3">
    <name type="scientific">Durusdinium trenchii</name>
    <dbReference type="NCBI Taxonomy" id="1381693"/>
    <lineage>
        <taxon>Eukaryota</taxon>
        <taxon>Sar</taxon>
        <taxon>Alveolata</taxon>
        <taxon>Dinophyceae</taxon>
        <taxon>Suessiales</taxon>
        <taxon>Symbiodiniaceae</taxon>
        <taxon>Durusdinium</taxon>
    </lineage>
</organism>
<name>A0ABP0QF22_9DINO</name>
<protein>
    <submittedName>
        <fullName evidence="2">Uncharacterized protein</fullName>
    </submittedName>
</protein>
<keyword evidence="1" id="KW-0812">Transmembrane</keyword>
<accession>A0ABP0QF22</accession>